<feature type="region of interest" description="Disordered" evidence="7">
    <location>
        <begin position="187"/>
        <end position="218"/>
    </location>
</feature>
<dbReference type="PANTHER" id="PTHR31429:SF81">
    <property type="entry name" value="TRANSCRIPTION FACTOR WRKY FAMILY-RELATED"/>
    <property type="match status" value="1"/>
</dbReference>
<comment type="subcellular location">
    <subcellularLocation>
        <location evidence="1">Nucleus</location>
    </subcellularLocation>
</comment>
<evidence type="ECO:0000256" key="7">
    <source>
        <dbReference type="SAM" id="MobiDB-lite"/>
    </source>
</evidence>
<dbReference type="AlphaFoldDB" id="A0A978W470"/>
<dbReference type="Gene3D" id="2.20.25.80">
    <property type="entry name" value="WRKY domain"/>
    <property type="match status" value="1"/>
</dbReference>
<reference evidence="9" key="1">
    <citation type="journal article" date="2021" name="Front. Plant Sci.">
        <title>Chromosome-Scale Genome Assembly for Chinese Sour Jujube and Insights Into Its Genome Evolution and Domestication Signature.</title>
        <authorList>
            <person name="Shen L.-Y."/>
            <person name="Luo H."/>
            <person name="Wang X.-L."/>
            <person name="Wang X.-M."/>
            <person name="Qiu X.-J."/>
            <person name="Liu H."/>
            <person name="Zhou S.-S."/>
            <person name="Jia K.-H."/>
            <person name="Nie S."/>
            <person name="Bao Y.-T."/>
            <person name="Zhang R.-G."/>
            <person name="Yun Q.-Z."/>
            <person name="Chai Y.-H."/>
            <person name="Lu J.-Y."/>
            <person name="Li Y."/>
            <person name="Zhao S.-W."/>
            <person name="Mao J.-F."/>
            <person name="Jia S.-G."/>
            <person name="Mao Y.-M."/>
        </authorList>
    </citation>
    <scope>NUCLEOTIDE SEQUENCE</scope>
    <source>
        <strain evidence="9">AT0</strain>
        <tissue evidence="9">Leaf</tissue>
    </source>
</reference>
<gene>
    <name evidence="9" type="ORF">FEM48_Zijuj01G0235000</name>
</gene>
<dbReference type="Pfam" id="PF03106">
    <property type="entry name" value="WRKY"/>
    <property type="match status" value="1"/>
</dbReference>
<feature type="region of interest" description="Disordered" evidence="7">
    <location>
        <begin position="68"/>
        <end position="92"/>
    </location>
</feature>
<dbReference type="GO" id="GO:0043565">
    <property type="term" value="F:sequence-specific DNA binding"/>
    <property type="evidence" value="ECO:0007669"/>
    <property type="project" value="InterPro"/>
</dbReference>
<dbReference type="SMART" id="SM00774">
    <property type="entry name" value="WRKY"/>
    <property type="match status" value="1"/>
</dbReference>
<keyword evidence="3" id="KW-0238">DNA-binding</keyword>
<evidence type="ECO:0000256" key="4">
    <source>
        <dbReference type="ARBA" id="ARBA00023163"/>
    </source>
</evidence>
<dbReference type="GO" id="GO:0005634">
    <property type="term" value="C:nucleus"/>
    <property type="evidence" value="ECO:0007669"/>
    <property type="project" value="UniProtKB-SubCell"/>
</dbReference>
<evidence type="ECO:0000256" key="5">
    <source>
        <dbReference type="ARBA" id="ARBA00023242"/>
    </source>
</evidence>
<evidence type="ECO:0000313" key="10">
    <source>
        <dbReference type="Proteomes" id="UP000813462"/>
    </source>
</evidence>
<evidence type="ECO:0000256" key="1">
    <source>
        <dbReference type="ARBA" id="ARBA00004123"/>
    </source>
</evidence>
<dbReference type="InterPro" id="IPR003657">
    <property type="entry name" value="WRKY_dom"/>
</dbReference>
<feature type="compositionally biased region" description="Polar residues" evidence="7">
    <location>
        <begin position="68"/>
        <end position="77"/>
    </location>
</feature>
<dbReference type="Proteomes" id="UP000813462">
    <property type="component" value="Unassembled WGS sequence"/>
</dbReference>
<dbReference type="GO" id="GO:0003700">
    <property type="term" value="F:DNA-binding transcription factor activity"/>
    <property type="evidence" value="ECO:0007669"/>
    <property type="project" value="InterPro"/>
</dbReference>
<comment type="caution">
    <text evidence="9">The sequence shown here is derived from an EMBL/GenBank/DDBJ whole genome shotgun (WGS) entry which is preliminary data.</text>
</comment>
<feature type="compositionally biased region" description="Basic and acidic residues" evidence="7">
    <location>
        <begin position="78"/>
        <end position="92"/>
    </location>
</feature>
<dbReference type="PANTHER" id="PTHR31429">
    <property type="entry name" value="WRKY TRANSCRIPTION FACTOR 36-RELATED"/>
    <property type="match status" value="1"/>
</dbReference>
<name>A0A978W470_ZIZJJ</name>
<protein>
    <recommendedName>
        <fullName evidence="8">WRKY domain-containing protein</fullName>
    </recommendedName>
</protein>
<organism evidence="9 10">
    <name type="scientific">Ziziphus jujuba var. spinosa</name>
    <dbReference type="NCBI Taxonomy" id="714518"/>
    <lineage>
        <taxon>Eukaryota</taxon>
        <taxon>Viridiplantae</taxon>
        <taxon>Streptophyta</taxon>
        <taxon>Embryophyta</taxon>
        <taxon>Tracheophyta</taxon>
        <taxon>Spermatophyta</taxon>
        <taxon>Magnoliopsida</taxon>
        <taxon>eudicotyledons</taxon>
        <taxon>Gunneridae</taxon>
        <taxon>Pentapetalae</taxon>
        <taxon>rosids</taxon>
        <taxon>fabids</taxon>
        <taxon>Rosales</taxon>
        <taxon>Rhamnaceae</taxon>
        <taxon>Paliureae</taxon>
        <taxon>Ziziphus</taxon>
    </lineage>
</organism>
<proteinExistence type="predicted"/>
<dbReference type="PROSITE" id="PS50811">
    <property type="entry name" value="WRKY"/>
    <property type="match status" value="1"/>
</dbReference>
<feature type="domain" description="WRKY" evidence="8">
    <location>
        <begin position="294"/>
        <end position="360"/>
    </location>
</feature>
<dbReference type="InterPro" id="IPR036576">
    <property type="entry name" value="WRKY_dom_sf"/>
</dbReference>
<evidence type="ECO:0000256" key="6">
    <source>
        <dbReference type="SAM" id="Coils"/>
    </source>
</evidence>
<feature type="compositionally biased region" description="Polar residues" evidence="7">
    <location>
        <begin position="196"/>
        <end position="215"/>
    </location>
</feature>
<keyword evidence="6" id="KW-0175">Coiled coil</keyword>
<evidence type="ECO:0000256" key="2">
    <source>
        <dbReference type="ARBA" id="ARBA00023015"/>
    </source>
</evidence>
<sequence length="545" mass="59741">MDHLNGSPERSGEDGKRVVNELDFFGVKTGNLMMIKEKESFHVKEEMNHRDDERLQGMQLDVNTGLNLLTTNSSSDKSTLDDETSHTMEDKHPTNKDFCRLLSMQLAALRTEIDRMSVENERLKGLLNQVNNNYHVLHMHLKTVMQREKYNQKTGTAVEYKMINGLLEDQKQSGVVVPRQFMDMGRIPLPEKDDVNSQSSFEGRSGINCTNSGSPKNDIVESMECKTKTTSLSCKDSGRNDNNHGDRDEESQEHEFSGWVSNKVPKFISPKDEDQTPETMSMIRKARVSVRARCEASMMSDGCQWRKYGQKMAKGNPCPRAYYRCTMATGCPVRKQVQRCAEDRTILITTYEGQHNHPLPPAAVAMASTTSAAASMLLSGSMPSADGLVTPNNLLARSTTASCAPSLATLSASAPFPTVTLDLTRPPPTSSSESQRLLHPQGEFTLNLQPLPHNVMSVPQAFSKFSGLHGLNNGAHLAASQMQQTPMAATADTVSAATAAITSDPNFTAALVAAITSIIGNAKSNNTNNNNINNAITRSGDNNIN</sequence>
<dbReference type="SUPFAM" id="SSF118290">
    <property type="entry name" value="WRKY DNA-binding domain"/>
    <property type="match status" value="1"/>
</dbReference>
<evidence type="ECO:0000259" key="8">
    <source>
        <dbReference type="PROSITE" id="PS50811"/>
    </source>
</evidence>
<evidence type="ECO:0000256" key="3">
    <source>
        <dbReference type="ARBA" id="ARBA00023125"/>
    </source>
</evidence>
<keyword evidence="5" id="KW-0539">Nucleus</keyword>
<evidence type="ECO:0000313" key="9">
    <source>
        <dbReference type="EMBL" id="KAH7546754.1"/>
    </source>
</evidence>
<feature type="region of interest" description="Disordered" evidence="7">
    <location>
        <begin position="230"/>
        <end position="279"/>
    </location>
</feature>
<feature type="coiled-coil region" evidence="6">
    <location>
        <begin position="106"/>
        <end position="133"/>
    </location>
</feature>
<accession>A0A978W470</accession>
<dbReference type="FunFam" id="2.20.25.80:FF:000002">
    <property type="entry name" value="probable WRKY transcription factor 31"/>
    <property type="match status" value="1"/>
</dbReference>
<feature type="compositionally biased region" description="Basic and acidic residues" evidence="7">
    <location>
        <begin position="236"/>
        <end position="247"/>
    </location>
</feature>
<keyword evidence="2" id="KW-0805">Transcription regulation</keyword>
<dbReference type="InterPro" id="IPR044810">
    <property type="entry name" value="WRKY_plant"/>
</dbReference>
<dbReference type="EMBL" id="JAEACU010000001">
    <property type="protein sequence ID" value="KAH7546754.1"/>
    <property type="molecule type" value="Genomic_DNA"/>
</dbReference>
<keyword evidence="4" id="KW-0804">Transcription</keyword>